<dbReference type="PROSITE" id="PS50889">
    <property type="entry name" value="S4"/>
    <property type="match status" value="1"/>
</dbReference>
<evidence type="ECO:0000259" key="13">
    <source>
        <dbReference type="SMART" id="SM00363"/>
    </source>
</evidence>
<evidence type="ECO:0000256" key="7">
    <source>
        <dbReference type="ARBA" id="ARBA00022917"/>
    </source>
</evidence>
<comment type="catalytic activity">
    <reaction evidence="9">
        <text>tRNA(Tyr) + L-tyrosine + ATP = L-tyrosyl-tRNA(Tyr) + AMP + diphosphate + H(+)</text>
        <dbReference type="Rhea" id="RHEA:10220"/>
        <dbReference type="Rhea" id="RHEA-COMP:9706"/>
        <dbReference type="Rhea" id="RHEA-COMP:9707"/>
        <dbReference type="ChEBI" id="CHEBI:15378"/>
        <dbReference type="ChEBI" id="CHEBI:30616"/>
        <dbReference type="ChEBI" id="CHEBI:33019"/>
        <dbReference type="ChEBI" id="CHEBI:58315"/>
        <dbReference type="ChEBI" id="CHEBI:78442"/>
        <dbReference type="ChEBI" id="CHEBI:78536"/>
        <dbReference type="ChEBI" id="CHEBI:456215"/>
        <dbReference type="EC" id="6.1.1.1"/>
    </reaction>
</comment>
<dbReference type="PANTHER" id="PTHR11766:SF1">
    <property type="entry name" value="TYROSINE--TRNA LIGASE"/>
    <property type="match status" value="1"/>
</dbReference>
<sequence length="403" mass="46497">MKSSKRTDKLKSIEELLTRGVQEIHIRENLFAALRSGKKLRVKHGIDPTGPKIHIGRAVVLWKLRQFQELGHKIVLIIGDFTAQIGDPSDKLSKRPFLTREQIKKNLKNYLPQIGKILDLSKVEVRYNSEWLAKLNFREISELADLFSVQQMIARRNFKDRFEKQEEISLREFMYPLMQGYDSVAIKADVELGGEDQLFNLLAGRKIQERYEQKPQDILTTRMVLGLDRRKMSTSWGNVLNIIDPPNEQYGKVMSMHDNLIVEYLELCTRMPMEEVKEIDKQLKSKKFNPRDAKARLAFEVVKLYHGEKAAKKAGEEFDRVFRSKELPTDVPEFKLSSSMNVVDLLVVSKLVSSKSEARRLIEQGGVRIADKKISGFEEKISPSKEGSIIQVGKRKFLRVVLK</sequence>
<dbReference type="GO" id="GO:0005524">
    <property type="term" value="F:ATP binding"/>
    <property type="evidence" value="ECO:0007669"/>
    <property type="project" value="UniProtKB-KW"/>
</dbReference>
<dbReference type="SUPFAM" id="SSF52374">
    <property type="entry name" value="Nucleotidylyl transferase"/>
    <property type="match status" value="1"/>
</dbReference>
<dbReference type="Pfam" id="PF00579">
    <property type="entry name" value="tRNA-synt_1b"/>
    <property type="match status" value="1"/>
</dbReference>
<dbReference type="InterPro" id="IPR002305">
    <property type="entry name" value="aa-tRNA-synth_Ic"/>
</dbReference>
<comment type="caution">
    <text evidence="14">The sequence shown here is derived from an EMBL/GenBank/DDBJ whole genome shotgun (WGS) entry which is preliminary data.</text>
</comment>
<proteinExistence type="inferred from homology"/>
<keyword evidence="2" id="KW-0963">Cytoplasm</keyword>
<keyword evidence="6 11" id="KW-0694">RNA-binding</keyword>
<reference evidence="14 15" key="1">
    <citation type="journal article" date="2016" name="Nat. Commun.">
        <title>Thousands of microbial genomes shed light on interconnected biogeochemical processes in an aquifer system.</title>
        <authorList>
            <person name="Anantharaman K."/>
            <person name="Brown C.T."/>
            <person name="Hug L.A."/>
            <person name="Sharon I."/>
            <person name="Castelle C.J."/>
            <person name="Probst A.J."/>
            <person name="Thomas B.C."/>
            <person name="Singh A."/>
            <person name="Wilkins M.J."/>
            <person name="Karaoz U."/>
            <person name="Brodie E.L."/>
            <person name="Williams K.H."/>
            <person name="Hubbard S.S."/>
            <person name="Banfield J.F."/>
        </authorList>
    </citation>
    <scope>NUCLEOTIDE SEQUENCE [LARGE SCALE GENOMIC DNA]</scope>
</reference>
<evidence type="ECO:0000256" key="6">
    <source>
        <dbReference type="ARBA" id="ARBA00022884"/>
    </source>
</evidence>
<evidence type="ECO:0000256" key="9">
    <source>
        <dbReference type="ARBA" id="ARBA00048248"/>
    </source>
</evidence>
<dbReference type="GO" id="GO:0006437">
    <property type="term" value="P:tyrosyl-tRNA aminoacylation"/>
    <property type="evidence" value="ECO:0007669"/>
    <property type="project" value="UniProtKB-UniRule"/>
</dbReference>
<keyword evidence="3 12" id="KW-0436">Ligase</keyword>
<evidence type="ECO:0000256" key="12">
    <source>
        <dbReference type="RuleBase" id="RU363036"/>
    </source>
</evidence>
<evidence type="ECO:0000256" key="4">
    <source>
        <dbReference type="ARBA" id="ARBA00022741"/>
    </source>
</evidence>
<evidence type="ECO:0000256" key="2">
    <source>
        <dbReference type="ARBA" id="ARBA00022490"/>
    </source>
</evidence>
<keyword evidence="8 12" id="KW-0030">Aminoacyl-tRNA synthetase</keyword>
<dbReference type="InterPro" id="IPR002942">
    <property type="entry name" value="S4_RNA-bd"/>
</dbReference>
<evidence type="ECO:0000256" key="11">
    <source>
        <dbReference type="PROSITE-ProRule" id="PRU00182"/>
    </source>
</evidence>
<comment type="similarity">
    <text evidence="12">Belongs to the class-I aminoacyl-tRNA synthetase family.</text>
</comment>
<name>A0A1G1Z234_9BACT</name>
<evidence type="ECO:0000313" key="14">
    <source>
        <dbReference type="EMBL" id="OGY58688.1"/>
    </source>
</evidence>
<accession>A0A1G1Z234</accession>
<feature type="domain" description="RNA-binding S4" evidence="13">
    <location>
        <begin position="341"/>
        <end position="403"/>
    </location>
</feature>
<evidence type="ECO:0000256" key="10">
    <source>
        <dbReference type="NCBIfam" id="TIGR00234"/>
    </source>
</evidence>
<dbReference type="InterPro" id="IPR014729">
    <property type="entry name" value="Rossmann-like_a/b/a_fold"/>
</dbReference>
<dbReference type="CDD" id="cd00165">
    <property type="entry name" value="S4"/>
    <property type="match status" value="1"/>
</dbReference>
<organism evidence="14 15">
    <name type="scientific">Candidatus Colwellbacteria bacterium RIFCSPHIGHO2_12_FULL_44_17</name>
    <dbReference type="NCBI Taxonomy" id="1797689"/>
    <lineage>
        <taxon>Bacteria</taxon>
        <taxon>Candidatus Colwelliibacteriota</taxon>
    </lineage>
</organism>
<keyword evidence="4 12" id="KW-0547">Nucleotide-binding</keyword>
<dbReference type="STRING" id="1797689.A3F24_00475"/>
<dbReference type="Gene3D" id="3.40.50.620">
    <property type="entry name" value="HUPs"/>
    <property type="match status" value="1"/>
</dbReference>
<dbReference type="PANTHER" id="PTHR11766">
    <property type="entry name" value="TYROSYL-TRNA SYNTHETASE"/>
    <property type="match status" value="1"/>
</dbReference>
<dbReference type="NCBIfam" id="TIGR00234">
    <property type="entry name" value="tyrS"/>
    <property type="match status" value="1"/>
</dbReference>
<dbReference type="AlphaFoldDB" id="A0A1G1Z234"/>
<dbReference type="Gene3D" id="3.10.290.10">
    <property type="entry name" value="RNA-binding S4 domain"/>
    <property type="match status" value="1"/>
</dbReference>
<evidence type="ECO:0000256" key="3">
    <source>
        <dbReference type="ARBA" id="ARBA00022598"/>
    </source>
</evidence>
<dbReference type="CDD" id="cd00805">
    <property type="entry name" value="TyrRS_core"/>
    <property type="match status" value="1"/>
</dbReference>
<dbReference type="GO" id="GO:0003723">
    <property type="term" value="F:RNA binding"/>
    <property type="evidence" value="ECO:0007669"/>
    <property type="project" value="UniProtKB-KW"/>
</dbReference>
<dbReference type="SUPFAM" id="SSF55174">
    <property type="entry name" value="Alpha-L RNA-binding motif"/>
    <property type="match status" value="1"/>
</dbReference>
<dbReference type="InterPro" id="IPR054608">
    <property type="entry name" value="SYY-like_C"/>
</dbReference>
<dbReference type="Pfam" id="PF22421">
    <property type="entry name" value="SYY_C-terminal"/>
    <property type="match status" value="1"/>
</dbReference>
<dbReference type="InterPro" id="IPR002307">
    <property type="entry name" value="Tyr-tRNA-ligase"/>
</dbReference>
<dbReference type="InterPro" id="IPR024088">
    <property type="entry name" value="Tyr-tRNA-ligase_bac-type"/>
</dbReference>
<evidence type="ECO:0000256" key="5">
    <source>
        <dbReference type="ARBA" id="ARBA00022840"/>
    </source>
</evidence>
<evidence type="ECO:0000256" key="1">
    <source>
        <dbReference type="ARBA" id="ARBA00013160"/>
    </source>
</evidence>
<dbReference type="InterPro" id="IPR036986">
    <property type="entry name" value="S4_RNA-bd_sf"/>
</dbReference>
<dbReference type="Proteomes" id="UP000178515">
    <property type="component" value="Unassembled WGS sequence"/>
</dbReference>
<dbReference type="PRINTS" id="PR01040">
    <property type="entry name" value="TRNASYNTHTYR"/>
</dbReference>
<keyword evidence="5 12" id="KW-0067">ATP-binding</keyword>
<dbReference type="GO" id="GO:0005829">
    <property type="term" value="C:cytosol"/>
    <property type="evidence" value="ECO:0007669"/>
    <property type="project" value="TreeGrafter"/>
</dbReference>
<dbReference type="SMART" id="SM00363">
    <property type="entry name" value="S4"/>
    <property type="match status" value="1"/>
</dbReference>
<dbReference type="FunFam" id="3.10.290.10:FF:000022">
    <property type="entry name" value="Tyrosine--tRNA ligase"/>
    <property type="match status" value="1"/>
</dbReference>
<keyword evidence="7 12" id="KW-0648">Protein biosynthesis</keyword>
<dbReference type="GO" id="GO:0004831">
    <property type="term" value="F:tyrosine-tRNA ligase activity"/>
    <property type="evidence" value="ECO:0007669"/>
    <property type="project" value="UniProtKB-UniRule"/>
</dbReference>
<evidence type="ECO:0000256" key="8">
    <source>
        <dbReference type="ARBA" id="ARBA00023146"/>
    </source>
</evidence>
<dbReference type="EC" id="6.1.1.1" evidence="1 10"/>
<protein>
    <recommendedName>
        <fullName evidence="1 10">Tyrosine--tRNA ligase</fullName>
        <ecNumber evidence="1 10">6.1.1.1</ecNumber>
    </recommendedName>
</protein>
<evidence type="ECO:0000313" key="15">
    <source>
        <dbReference type="Proteomes" id="UP000178515"/>
    </source>
</evidence>
<dbReference type="EMBL" id="MHIX01000037">
    <property type="protein sequence ID" value="OGY58688.1"/>
    <property type="molecule type" value="Genomic_DNA"/>
</dbReference>
<dbReference type="Gene3D" id="1.10.240.10">
    <property type="entry name" value="Tyrosyl-Transfer RNA Synthetase"/>
    <property type="match status" value="1"/>
</dbReference>
<gene>
    <name evidence="14" type="ORF">A3F24_00475</name>
</gene>